<organism evidence="2 3">
    <name type="scientific">Gemmatimonas phototrophica</name>
    <dbReference type="NCBI Taxonomy" id="1379270"/>
    <lineage>
        <taxon>Bacteria</taxon>
        <taxon>Pseudomonadati</taxon>
        <taxon>Gemmatimonadota</taxon>
        <taxon>Gemmatimonadia</taxon>
        <taxon>Gemmatimonadales</taxon>
        <taxon>Gemmatimonadaceae</taxon>
        <taxon>Gemmatimonas</taxon>
    </lineage>
</organism>
<feature type="domain" description="N-acetyltransferase" evidence="1">
    <location>
        <begin position="80"/>
        <end position="174"/>
    </location>
</feature>
<dbReference type="EMBL" id="CP011454">
    <property type="protein sequence ID" value="AMW04229.1"/>
    <property type="molecule type" value="Genomic_DNA"/>
</dbReference>
<dbReference type="Gene3D" id="3.40.630.30">
    <property type="match status" value="1"/>
</dbReference>
<proteinExistence type="predicted"/>
<dbReference type="InterPro" id="IPR000182">
    <property type="entry name" value="GNAT_dom"/>
</dbReference>
<dbReference type="RefSeq" id="WP_026850134.1">
    <property type="nucleotide sequence ID" value="NZ_CP011454.1"/>
</dbReference>
<dbReference type="STRING" id="1379270.GEMMAAP_04000"/>
<sequence length="190" mass="20376">MALAERTVSEALRLFVRHPQGGAAPPAAAHETMPAIRGDELIALVDERTLTAEPPPMAMLVYAPAPMLMDTLRFDVSQEEWRPFARAHDEAAGAVLRVGAMRGGVLVALASAERPQGRLSRLRVLVSPTFRHIGLGHLVLHRAARALLYDGLLPYARLATTDFGARALARAVGFVNITRSLGLGGMTLAT</sequence>
<dbReference type="InterPro" id="IPR016181">
    <property type="entry name" value="Acyl_CoA_acyltransferase"/>
</dbReference>
<evidence type="ECO:0000259" key="1">
    <source>
        <dbReference type="Pfam" id="PF00583"/>
    </source>
</evidence>
<accession>A0A143BGR6</accession>
<dbReference type="AlphaFoldDB" id="A0A143BGR6"/>
<keyword evidence="3" id="KW-1185">Reference proteome</keyword>
<dbReference type="GO" id="GO:0016747">
    <property type="term" value="F:acyltransferase activity, transferring groups other than amino-acyl groups"/>
    <property type="evidence" value="ECO:0007669"/>
    <property type="project" value="InterPro"/>
</dbReference>
<gene>
    <name evidence="2" type="ORF">GEMMAAP_04000</name>
</gene>
<reference evidence="2 3" key="2">
    <citation type="journal article" date="2016" name="Environ. Microbiol. Rep.">
        <title>Metagenomic evidence for the presence of phototrophic Gemmatimonadetes bacteria in diverse environments.</title>
        <authorList>
            <person name="Zeng Y."/>
            <person name="Baumbach J."/>
            <person name="Barbosa E.G."/>
            <person name="Azevedo V."/>
            <person name="Zhang C."/>
            <person name="Koblizek M."/>
        </authorList>
    </citation>
    <scope>NUCLEOTIDE SEQUENCE [LARGE SCALE GENOMIC DNA]</scope>
    <source>
        <strain evidence="2 3">AP64</strain>
    </source>
</reference>
<evidence type="ECO:0000313" key="2">
    <source>
        <dbReference type="EMBL" id="AMW04229.1"/>
    </source>
</evidence>
<protein>
    <recommendedName>
        <fullName evidence="1">N-acetyltransferase domain-containing protein</fullName>
    </recommendedName>
</protein>
<name>A0A143BGR6_9BACT</name>
<dbReference type="KEGG" id="gph:GEMMAAP_04000"/>
<dbReference type="Pfam" id="PF00583">
    <property type="entry name" value="Acetyltransf_1"/>
    <property type="match status" value="1"/>
</dbReference>
<dbReference type="SUPFAM" id="SSF55729">
    <property type="entry name" value="Acyl-CoA N-acyltransferases (Nat)"/>
    <property type="match status" value="1"/>
</dbReference>
<reference evidence="2 3" key="1">
    <citation type="journal article" date="2014" name="Proc. Natl. Acad. Sci. U.S.A.">
        <title>Functional type 2 photosynthetic reaction centers found in the rare bacterial phylum Gemmatimonadetes.</title>
        <authorList>
            <person name="Zeng Y."/>
            <person name="Feng F."/>
            <person name="Medova H."/>
            <person name="Dean J."/>
            <person name="Koblizek M."/>
        </authorList>
    </citation>
    <scope>NUCLEOTIDE SEQUENCE [LARGE SCALE GENOMIC DNA]</scope>
    <source>
        <strain evidence="2 3">AP64</strain>
    </source>
</reference>
<dbReference type="Proteomes" id="UP000076404">
    <property type="component" value="Chromosome"/>
</dbReference>
<evidence type="ECO:0000313" key="3">
    <source>
        <dbReference type="Proteomes" id="UP000076404"/>
    </source>
</evidence>